<dbReference type="Gene3D" id="1.10.3180.10">
    <property type="entry name" value="DNA-binding domain of EIN3-like"/>
    <property type="match status" value="2"/>
</dbReference>
<dbReference type="InterPro" id="IPR006957">
    <property type="entry name" value="EIN3"/>
</dbReference>
<dbReference type="GO" id="GO:0042742">
    <property type="term" value="P:defense response to bacterium"/>
    <property type="evidence" value="ECO:0007669"/>
    <property type="project" value="EnsemblPlants"/>
</dbReference>
<accession>A0A087HB91</accession>
<evidence type="ECO:0000259" key="7">
    <source>
        <dbReference type="Pfam" id="PF04873"/>
    </source>
</evidence>
<organism evidence="8 9">
    <name type="scientific">Arabis alpina</name>
    <name type="common">Alpine rock-cress</name>
    <dbReference type="NCBI Taxonomy" id="50452"/>
    <lineage>
        <taxon>Eukaryota</taxon>
        <taxon>Viridiplantae</taxon>
        <taxon>Streptophyta</taxon>
        <taxon>Embryophyta</taxon>
        <taxon>Tracheophyta</taxon>
        <taxon>Spermatophyta</taxon>
        <taxon>Magnoliopsida</taxon>
        <taxon>eudicotyledons</taxon>
        <taxon>Gunneridae</taxon>
        <taxon>Pentapetalae</taxon>
        <taxon>rosids</taxon>
        <taxon>malvids</taxon>
        <taxon>Brassicales</taxon>
        <taxon>Brassicaceae</taxon>
        <taxon>Arabideae</taxon>
        <taxon>Arabis</taxon>
    </lineage>
</organism>
<name>A0A087HB91_ARAAL</name>
<keyword evidence="5" id="KW-0539">Nucleus</keyword>
<dbReference type="GO" id="GO:0009873">
    <property type="term" value="P:ethylene-activated signaling pathway"/>
    <property type="evidence" value="ECO:0007669"/>
    <property type="project" value="UniProtKB-KW"/>
</dbReference>
<feature type="region of interest" description="Disordered" evidence="6">
    <location>
        <begin position="555"/>
        <end position="588"/>
    </location>
</feature>
<dbReference type="Gramene" id="KFK39393">
    <property type="protein sequence ID" value="KFK39393"/>
    <property type="gene ID" value="AALP_AA3G239300"/>
</dbReference>
<dbReference type="InterPro" id="IPR023278">
    <property type="entry name" value="Ethylene_insens-like_DNA-bd"/>
</dbReference>
<dbReference type="Proteomes" id="UP000029120">
    <property type="component" value="Chromosome 3"/>
</dbReference>
<evidence type="ECO:0000256" key="3">
    <source>
        <dbReference type="ARBA" id="ARBA00022745"/>
    </source>
</evidence>
<dbReference type="GO" id="GO:0042393">
    <property type="term" value="F:histone binding"/>
    <property type="evidence" value="ECO:0007669"/>
    <property type="project" value="EnsemblPlants"/>
</dbReference>
<dbReference type="GO" id="GO:0001666">
    <property type="term" value="P:response to hypoxia"/>
    <property type="evidence" value="ECO:0007669"/>
    <property type="project" value="EnsemblPlants"/>
</dbReference>
<evidence type="ECO:0000256" key="5">
    <source>
        <dbReference type="ARBA" id="ARBA00023242"/>
    </source>
</evidence>
<dbReference type="EMBL" id="CM002871">
    <property type="protein sequence ID" value="KFK39393.1"/>
    <property type="molecule type" value="Genomic_DNA"/>
</dbReference>
<evidence type="ECO:0000256" key="2">
    <source>
        <dbReference type="ARBA" id="ARBA00009416"/>
    </source>
</evidence>
<evidence type="ECO:0000256" key="1">
    <source>
        <dbReference type="ARBA" id="ARBA00004123"/>
    </source>
</evidence>
<dbReference type="Pfam" id="PF04873">
    <property type="entry name" value="EIN3_DNA-bd"/>
    <property type="match status" value="1"/>
</dbReference>
<dbReference type="PANTHER" id="PTHR33305:SF11">
    <property type="entry name" value="PROTEIN ETHYLENE INSENSITIVE 3"/>
    <property type="match status" value="1"/>
</dbReference>
<dbReference type="OMA" id="NGKEDWW"/>
<evidence type="ECO:0000256" key="4">
    <source>
        <dbReference type="ARBA" id="ARBA00023125"/>
    </source>
</evidence>
<reference evidence="9" key="1">
    <citation type="journal article" date="2015" name="Nat. Plants">
        <title>Genome expansion of Arabis alpina linked with retrotransposition and reduced symmetric DNA methylation.</title>
        <authorList>
            <person name="Willing E.M."/>
            <person name="Rawat V."/>
            <person name="Mandakova T."/>
            <person name="Maumus F."/>
            <person name="James G.V."/>
            <person name="Nordstroem K.J."/>
            <person name="Becker C."/>
            <person name="Warthmann N."/>
            <person name="Chica C."/>
            <person name="Szarzynska B."/>
            <person name="Zytnicki M."/>
            <person name="Albani M.C."/>
            <person name="Kiefer C."/>
            <person name="Bergonzi S."/>
            <person name="Castaings L."/>
            <person name="Mateos J.L."/>
            <person name="Berns M.C."/>
            <person name="Bujdoso N."/>
            <person name="Piofczyk T."/>
            <person name="de Lorenzo L."/>
            <person name="Barrero-Sicilia C."/>
            <person name="Mateos I."/>
            <person name="Piednoel M."/>
            <person name="Hagmann J."/>
            <person name="Chen-Min-Tao R."/>
            <person name="Iglesias-Fernandez R."/>
            <person name="Schuster S.C."/>
            <person name="Alonso-Blanco C."/>
            <person name="Roudier F."/>
            <person name="Carbonero P."/>
            <person name="Paz-Ares J."/>
            <person name="Davis S.J."/>
            <person name="Pecinka A."/>
            <person name="Quesneville H."/>
            <person name="Colot V."/>
            <person name="Lysak M.A."/>
            <person name="Weigel D."/>
            <person name="Coupland G."/>
            <person name="Schneeberger K."/>
        </authorList>
    </citation>
    <scope>NUCLEOTIDE SEQUENCE [LARGE SCALE GENOMIC DNA]</scope>
    <source>
        <strain evidence="9">cv. Pajares</strain>
    </source>
</reference>
<dbReference type="eggNOG" id="ENOG502QQSG">
    <property type="taxonomic scope" value="Eukaryota"/>
</dbReference>
<feature type="region of interest" description="Disordered" evidence="6">
    <location>
        <begin position="66"/>
        <end position="92"/>
    </location>
</feature>
<evidence type="ECO:0000313" key="8">
    <source>
        <dbReference type="EMBL" id="KFK39393.1"/>
    </source>
</evidence>
<dbReference type="GO" id="GO:2000082">
    <property type="term" value="P:regulation of L-ascorbic acid biosynthetic process"/>
    <property type="evidence" value="ECO:0007669"/>
    <property type="project" value="EnsemblPlants"/>
</dbReference>
<protein>
    <submittedName>
        <fullName evidence="8">Protein ethylene insensitive 3-like</fullName>
    </submittedName>
</protein>
<proteinExistence type="inferred from homology"/>
<comment type="similarity">
    <text evidence="2">Belongs to the EIN3 family.</text>
</comment>
<dbReference type="InterPro" id="IPR047091">
    <property type="entry name" value="EIN3-like_DNA-bd"/>
</dbReference>
<dbReference type="GO" id="GO:0000976">
    <property type="term" value="F:transcription cis-regulatory region binding"/>
    <property type="evidence" value="ECO:0007669"/>
    <property type="project" value="EnsemblPlants"/>
</dbReference>
<keyword evidence="9" id="KW-1185">Reference proteome</keyword>
<dbReference type="GO" id="GO:0040029">
    <property type="term" value="P:epigenetic regulation of gene expression"/>
    <property type="evidence" value="ECO:0007669"/>
    <property type="project" value="EnsemblPlants"/>
</dbReference>
<dbReference type="AlphaFoldDB" id="A0A087HB91"/>
<feature type="domain" description="Ethylene insensitive 3-like DNA-binding" evidence="7">
    <location>
        <begin position="49"/>
        <end position="296"/>
    </location>
</feature>
<feature type="compositionally biased region" description="Basic and acidic residues" evidence="6">
    <location>
        <begin position="66"/>
        <end position="79"/>
    </location>
</feature>
<dbReference type="GO" id="GO:0019900">
    <property type="term" value="F:kinase binding"/>
    <property type="evidence" value="ECO:0007669"/>
    <property type="project" value="EnsemblPlants"/>
</dbReference>
<sequence length="632" mass="71919">MMFNEMGMCGNMDFFSTGSLGEVDFCAAPQTEPDSIVEDDYTDDEIDVDELERRMWRDKMRLKRLKEQDKSKEGVDAAKQRQSQEQARRKKMSRAQDGILKYMLKMMEVCKAQGFVYGIIPENGKPVTGASDNLREWWKDKVRFDRNGPAAITKYQAENNIPGIHEGNNPIGPTPHTLQELQDTTLGSLLSALMQHCDPPQRRFPLEKGVPPPWWPNGKEDWWPQLGLPKDQGPAPYKKPHDLKKAWKVGVLTAVIKHMFPDIAKIRKLVRQSKCLQDKMTAKESATWLAIINQEESLARELYPESCPPLSLSGGSCSLLMNDCSQYDVEGFEKEPHYEVEEMKPEKVMNPSNFGMAAKMHEFPVKEEVPTGNMEFIRKRKPSRDLSTIMDRTVFTCENHGCAHSEISRGFLDRNSRDNHQMVCPLRDSCLPYGTAASRFHANEVKPIVGFSQPRPVNSVAQPIDLTGIGVPEDGQKMISELMSMYDRNVQSNQPSMVMENQNMSLLQPTVQNHQEHLQFPGNLVEGSFFEDLNIPNRVNNNNNNSNQTFFQGNNNNNGFKFDTTPHNNNFEAAHNNNNNNNNSSSNRFQLMFDSTPFDLASFDYRDDMSMPGVVGTMDGIQQKQQDVSIWF</sequence>
<dbReference type="GO" id="GO:0005634">
    <property type="term" value="C:nucleus"/>
    <property type="evidence" value="ECO:0007669"/>
    <property type="project" value="UniProtKB-SubCell"/>
</dbReference>
<dbReference type="OrthoDB" id="2017676at2759"/>
<gene>
    <name evidence="8" type="ordered locus">AALP_Aa3g239300</name>
</gene>
<dbReference type="PANTHER" id="PTHR33305">
    <property type="entry name" value="ETHYLENE INSENSITIVE 3-LIKE 2 PROTEIN"/>
    <property type="match status" value="1"/>
</dbReference>
<keyword evidence="3" id="KW-0936">Ethylene signaling pathway</keyword>
<feature type="compositionally biased region" description="Low complexity" evidence="6">
    <location>
        <begin position="567"/>
        <end position="587"/>
    </location>
</feature>
<evidence type="ECO:0000256" key="6">
    <source>
        <dbReference type="SAM" id="MobiDB-lite"/>
    </source>
</evidence>
<dbReference type="SUPFAM" id="SSF116768">
    <property type="entry name" value="DNA-binding domain of EIN3-like"/>
    <property type="match status" value="1"/>
</dbReference>
<comment type="subcellular location">
    <subcellularLocation>
        <location evidence="1">Nucleus</location>
    </subcellularLocation>
</comment>
<dbReference type="GO" id="GO:0003682">
    <property type="term" value="F:chromatin binding"/>
    <property type="evidence" value="ECO:0007669"/>
    <property type="project" value="EnsemblPlants"/>
</dbReference>
<dbReference type="FunFam" id="1.10.3180.10:FF:000002">
    <property type="entry name" value="Ethylene insensitive 3-like 1"/>
    <property type="match status" value="1"/>
</dbReference>
<keyword evidence="4" id="KW-0238">DNA-binding</keyword>
<dbReference type="GO" id="GO:0003700">
    <property type="term" value="F:DNA-binding transcription factor activity"/>
    <property type="evidence" value="ECO:0007669"/>
    <property type="project" value="EnsemblPlants"/>
</dbReference>
<evidence type="ECO:0000313" key="9">
    <source>
        <dbReference type="Proteomes" id="UP000029120"/>
    </source>
</evidence>
<dbReference type="FunFam" id="1.10.3180.10:FF:000001">
    <property type="entry name" value="Ethylene insensitive 3-like 1"/>
    <property type="match status" value="1"/>
</dbReference>